<evidence type="ECO:0000256" key="1">
    <source>
        <dbReference type="SAM" id="MobiDB-lite"/>
    </source>
</evidence>
<evidence type="ECO:0000313" key="3">
    <source>
        <dbReference type="Proteomes" id="UP000075360"/>
    </source>
</evidence>
<dbReference type="InterPro" id="IPR019632">
    <property type="entry name" value="DUF2497"/>
</dbReference>
<feature type="compositionally biased region" description="Basic and acidic residues" evidence="1">
    <location>
        <begin position="89"/>
        <end position="101"/>
    </location>
</feature>
<sequence length="234" mass="25366">MMTSSHESEEAGQSVADVLSSIRQVLHNEHLAAQNASTSSIAPEDEDDDILVLSPAMMTEDPTVPSSGGVKSATDDETDTGQPVSSEAIKQKHDSHADGLDKNTQVVTHGGPSSISPSEHADGNEVLSVTDLRQIELIDKAQNMSGSLPIPLNDETISDTGSSFSVLQKTLQEKYLREHEERKVAITHEGSLTVEDIVRQEVRVFLKKWLDAHLAGIVQAAVRKEVERLTQRGL</sequence>
<gene>
    <name evidence="2" type="ORF">AD948_10985</name>
</gene>
<evidence type="ECO:0008006" key="4">
    <source>
        <dbReference type="Google" id="ProtNLM"/>
    </source>
</evidence>
<protein>
    <recommendedName>
        <fullName evidence="4">DUF2497 domain-containing protein</fullName>
    </recommendedName>
</protein>
<dbReference type="Proteomes" id="UP000075360">
    <property type="component" value="Unassembled WGS sequence"/>
</dbReference>
<dbReference type="AlphaFoldDB" id="A0A149TZI3"/>
<organism evidence="2 3">
    <name type="scientific">Acetobacter senegalensis</name>
    <dbReference type="NCBI Taxonomy" id="446692"/>
    <lineage>
        <taxon>Bacteria</taxon>
        <taxon>Pseudomonadati</taxon>
        <taxon>Pseudomonadota</taxon>
        <taxon>Alphaproteobacteria</taxon>
        <taxon>Acetobacterales</taxon>
        <taxon>Acetobacteraceae</taxon>
        <taxon>Acetobacter</taxon>
    </lineage>
</organism>
<dbReference type="Pfam" id="PF10691">
    <property type="entry name" value="DUF2497"/>
    <property type="match status" value="1"/>
</dbReference>
<accession>A0A149TZI3</accession>
<reference evidence="2 3" key="1">
    <citation type="submission" date="2015-06" db="EMBL/GenBank/DDBJ databases">
        <title>Improved classification and identification of acetic acid bacteria using matrix-assisted laser desorption/ionization time-of-flight mass spectrometry; Gluconobacter nephelii and Gluconobacter uchimurae are later heterotypic synonyms of Gluconobacter japonicus and Gluconobacter oxydans, respectively.</title>
        <authorList>
            <person name="Li L."/>
            <person name="Cleenwerck I."/>
            <person name="De Vuyst L."/>
            <person name="Vandamme P."/>
        </authorList>
    </citation>
    <scope>NUCLEOTIDE SEQUENCE [LARGE SCALE GENOMIC DNA]</scope>
    <source>
        <strain evidence="2 3">LMG 23690</strain>
    </source>
</reference>
<name>A0A149TZI3_9PROT</name>
<dbReference type="EMBL" id="LHZU01000136">
    <property type="protein sequence ID" value="KXV58625.1"/>
    <property type="molecule type" value="Genomic_DNA"/>
</dbReference>
<feature type="region of interest" description="Disordered" evidence="1">
    <location>
        <begin position="30"/>
        <end position="123"/>
    </location>
</feature>
<dbReference type="PATRIC" id="fig|446692.4.peg.2261"/>
<feature type="compositionally biased region" description="Polar residues" evidence="1">
    <location>
        <begin position="102"/>
        <end position="117"/>
    </location>
</feature>
<proteinExistence type="predicted"/>
<evidence type="ECO:0000313" key="2">
    <source>
        <dbReference type="EMBL" id="KXV58625.1"/>
    </source>
</evidence>
<comment type="caution">
    <text evidence="2">The sequence shown here is derived from an EMBL/GenBank/DDBJ whole genome shotgun (WGS) entry which is preliminary data.</text>
</comment>